<dbReference type="InterPro" id="IPR050109">
    <property type="entry name" value="HTH-type_TetR-like_transc_reg"/>
</dbReference>
<dbReference type="SUPFAM" id="SSF46689">
    <property type="entry name" value="Homeodomain-like"/>
    <property type="match status" value="1"/>
</dbReference>
<dbReference type="GO" id="GO:0000976">
    <property type="term" value="F:transcription cis-regulatory region binding"/>
    <property type="evidence" value="ECO:0007669"/>
    <property type="project" value="TreeGrafter"/>
</dbReference>
<evidence type="ECO:0000256" key="4">
    <source>
        <dbReference type="ARBA" id="ARBA00023163"/>
    </source>
</evidence>
<keyword evidence="4" id="KW-0804">Transcription</keyword>
<reference evidence="7 8" key="1">
    <citation type="submission" date="2019-09" db="EMBL/GenBank/DDBJ databases">
        <title>Phylogeny of genus Pseudoclavibacter and closely related genus.</title>
        <authorList>
            <person name="Li Y."/>
        </authorList>
    </citation>
    <scope>NUCLEOTIDE SEQUENCE [LARGE SCALE GENOMIC DNA]</scope>
    <source>
        <strain evidence="7 8">EGI 60007</strain>
    </source>
</reference>
<evidence type="ECO:0000256" key="1">
    <source>
        <dbReference type="ARBA" id="ARBA00022491"/>
    </source>
</evidence>
<feature type="DNA-binding region" description="H-T-H motif" evidence="5">
    <location>
        <begin position="10"/>
        <end position="29"/>
    </location>
</feature>
<protein>
    <submittedName>
        <fullName evidence="7">TetR/AcrR family transcriptional regulator</fullName>
    </submittedName>
</protein>
<dbReference type="EMBL" id="WBJY01000004">
    <property type="protein sequence ID" value="KAB1646715.1"/>
    <property type="molecule type" value="Genomic_DNA"/>
</dbReference>
<dbReference type="InterPro" id="IPR039538">
    <property type="entry name" value="BetI_C"/>
</dbReference>
<sequence length="192" mass="21068">MLEVGLVSVTMSSAARAAGVSVGLVQHYYDSKEALIVDTLERVLASILGRVERATALAETRHSRIEDMLRAGIEQLLPLDTARREEARLRMAFAGLALDNEELREHQTRFARILRDRAARAIENAGRCGEIPDLGSVDPELEAYVLLSLTEGLCHQLLTSPTGDEGNQARRAIATRMSALFSSACAHRTLSW</sequence>
<dbReference type="InterPro" id="IPR009057">
    <property type="entry name" value="Homeodomain-like_sf"/>
</dbReference>
<dbReference type="Pfam" id="PF00440">
    <property type="entry name" value="TetR_N"/>
    <property type="match status" value="1"/>
</dbReference>
<dbReference type="PROSITE" id="PS50977">
    <property type="entry name" value="HTH_TETR_2"/>
    <property type="match status" value="1"/>
</dbReference>
<keyword evidence="3 5" id="KW-0238">DNA-binding</keyword>
<dbReference type="PANTHER" id="PTHR30055:SF234">
    <property type="entry name" value="HTH-TYPE TRANSCRIPTIONAL REGULATOR BETI"/>
    <property type="match status" value="1"/>
</dbReference>
<evidence type="ECO:0000256" key="2">
    <source>
        <dbReference type="ARBA" id="ARBA00023015"/>
    </source>
</evidence>
<gene>
    <name evidence="7" type="ORF">F8O04_13285</name>
</gene>
<evidence type="ECO:0000259" key="6">
    <source>
        <dbReference type="PROSITE" id="PS50977"/>
    </source>
</evidence>
<evidence type="ECO:0000313" key="7">
    <source>
        <dbReference type="EMBL" id="KAB1646715.1"/>
    </source>
</evidence>
<dbReference type="SUPFAM" id="SSF48498">
    <property type="entry name" value="Tetracyclin repressor-like, C-terminal domain"/>
    <property type="match status" value="1"/>
</dbReference>
<dbReference type="InterPro" id="IPR036271">
    <property type="entry name" value="Tet_transcr_reg_TetR-rel_C_sf"/>
</dbReference>
<dbReference type="Gene3D" id="1.10.357.10">
    <property type="entry name" value="Tetracycline Repressor, domain 2"/>
    <property type="match status" value="1"/>
</dbReference>
<proteinExistence type="predicted"/>
<dbReference type="OrthoDB" id="9816296at2"/>
<evidence type="ECO:0000256" key="5">
    <source>
        <dbReference type="PROSITE-ProRule" id="PRU00335"/>
    </source>
</evidence>
<dbReference type="GO" id="GO:0003700">
    <property type="term" value="F:DNA-binding transcription factor activity"/>
    <property type="evidence" value="ECO:0007669"/>
    <property type="project" value="TreeGrafter"/>
</dbReference>
<comment type="caution">
    <text evidence="7">The sequence shown here is derived from an EMBL/GenBank/DDBJ whole genome shotgun (WGS) entry which is preliminary data.</text>
</comment>
<evidence type="ECO:0000256" key="3">
    <source>
        <dbReference type="ARBA" id="ARBA00023125"/>
    </source>
</evidence>
<feature type="domain" description="HTH tetR-type" evidence="6">
    <location>
        <begin position="1"/>
        <end position="47"/>
    </location>
</feature>
<keyword evidence="2" id="KW-0805">Transcription regulation</keyword>
<name>A0A6H9WN96_9MICO</name>
<accession>A0A6H9WN96</accession>
<dbReference type="PANTHER" id="PTHR30055">
    <property type="entry name" value="HTH-TYPE TRANSCRIPTIONAL REGULATOR RUTR"/>
    <property type="match status" value="1"/>
</dbReference>
<dbReference type="InterPro" id="IPR001647">
    <property type="entry name" value="HTH_TetR"/>
</dbReference>
<organism evidence="7 8">
    <name type="scientific">Pseudoclavibacter endophyticus</name>
    <dbReference type="NCBI Taxonomy" id="1778590"/>
    <lineage>
        <taxon>Bacteria</taxon>
        <taxon>Bacillati</taxon>
        <taxon>Actinomycetota</taxon>
        <taxon>Actinomycetes</taxon>
        <taxon>Micrococcales</taxon>
        <taxon>Microbacteriaceae</taxon>
        <taxon>Pseudoclavibacter</taxon>
    </lineage>
</organism>
<dbReference type="Proteomes" id="UP000431744">
    <property type="component" value="Unassembled WGS sequence"/>
</dbReference>
<evidence type="ECO:0000313" key="8">
    <source>
        <dbReference type="Proteomes" id="UP000431744"/>
    </source>
</evidence>
<keyword evidence="8" id="KW-1185">Reference proteome</keyword>
<keyword evidence="1" id="KW-0678">Repressor</keyword>
<dbReference type="Pfam" id="PF13977">
    <property type="entry name" value="TetR_C_6"/>
    <property type="match status" value="1"/>
</dbReference>
<dbReference type="AlphaFoldDB" id="A0A6H9WN96"/>